<accession>A0A418WPF3</accession>
<evidence type="ECO:0000313" key="2">
    <source>
        <dbReference type="EMBL" id="RJF93132.1"/>
    </source>
</evidence>
<dbReference type="SMART" id="SM00530">
    <property type="entry name" value="HTH_XRE"/>
    <property type="match status" value="1"/>
</dbReference>
<evidence type="ECO:0000313" key="3">
    <source>
        <dbReference type="Proteomes" id="UP000286100"/>
    </source>
</evidence>
<sequence length="325" mass="36273">MARLTWLTNQNRDVDHRRCILHSGPLPGARAALSSSQKRIAWALPSSHEDMRSGGTGRVTAAERLHTQTIYLVEALKRALKERGLTYADVATALGVSHASIKRTFAQRSFTLARIDEICELIGINFLELARLAEEGHPARPDTLSDAQEQALVEEPLALFCFHLVLGGWTVERIEADYGIDQSFLVPALMKLERIGLIRLLPGNAIRLMTARSINWRKGGPMRRFFDQRVKEEFLQRDFSGPGSVWQFEIGELSDAARALLERRLHSLFREVRDLIARDATLPPSVKTNVGLLIASTPIPLPLVARDVGQGSLGTESRRKRAFKA</sequence>
<dbReference type="Proteomes" id="UP000286100">
    <property type="component" value="Unassembled WGS sequence"/>
</dbReference>
<dbReference type="Pfam" id="PF13443">
    <property type="entry name" value="HTH_26"/>
    <property type="match status" value="1"/>
</dbReference>
<name>A0A418WPF3_9SPHN</name>
<dbReference type="SUPFAM" id="SSF47413">
    <property type="entry name" value="lambda repressor-like DNA-binding domains"/>
    <property type="match status" value="1"/>
</dbReference>
<proteinExistence type="predicted"/>
<dbReference type="Gene3D" id="1.10.260.40">
    <property type="entry name" value="lambda repressor-like DNA-binding domains"/>
    <property type="match status" value="1"/>
</dbReference>
<dbReference type="AlphaFoldDB" id="A0A418WPF3"/>
<dbReference type="InterPro" id="IPR001387">
    <property type="entry name" value="Cro/C1-type_HTH"/>
</dbReference>
<protein>
    <submittedName>
        <fullName evidence="2">XRE family transcriptional regulator</fullName>
    </submittedName>
</protein>
<organism evidence="2 3">
    <name type="scientific">Sphingomonas cavernae</name>
    <dbReference type="NCBI Taxonomy" id="2320861"/>
    <lineage>
        <taxon>Bacteria</taxon>
        <taxon>Pseudomonadati</taxon>
        <taxon>Pseudomonadota</taxon>
        <taxon>Alphaproteobacteria</taxon>
        <taxon>Sphingomonadales</taxon>
        <taxon>Sphingomonadaceae</taxon>
        <taxon>Sphingomonas</taxon>
    </lineage>
</organism>
<dbReference type="InterPro" id="IPR010982">
    <property type="entry name" value="Lambda_DNA-bd_dom_sf"/>
</dbReference>
<dbReference type="EMBL" id="QYUM01000002">
    <property type="protein sequence ID" value="RJF93132.1"/>
    <property type="molecule type" value="Genomic_DNA"/>
</dbReference>
<evidence type="ECO:0000259" key="1">
    <source>
        <dbReference type="PROSITE" id="PS50943"/>
    </source>
</evidence>
<dbReference type="OrthoDB" id="9807735at2"/>
<dbReference type="GO" id="GO:0003677">
    <property type="term" value="F:DNA binding"/>
    <property type="evidence" value="ECO:0007669"/>
    <property type="project" value="InterPro"/>
</dbReference>
<dbReference type="PROSITE" id="PS50943">
    <property type="entry name" value="HTH_CROC1"/>
    <property type="match status" value="1"/>
</dbReference>
<keyword evidence="3" id="KW-1185">Reference proteome</keyword>
<reference evidence="2 3" key="1">
    <citation type="submission" date="2018-09" db="EMBL/GenBank/DDBJ databases">
        <authorList>
            <person name="Zhu H."/>
        </authorList>
    </citation>
    <scope>NUCLEOTIDE SEQUENCE [LARGE SCALE GENOMIC DNA]</scope>
    <source>
        <strain evidence="2 3">K2R01-6</strain>
    </source>
</reference>
<comment type="caution">
    <text evidence="2">The sequence shown here is derived from an EMBL/GenBank/DDBJ whole genome shotgun (WGS) entry which is preliminary data.</text>
</comment>
<dbReference type="CDD" id="cd00093">
    <property type="entry name" value="HTH_XRE"/>
    <property type="match status" value="1"/>
</dbReference>
<gene>
    <name evidence="2" type="ORF">D3876_01830</name>
</gene>
<feature type="domain" description="HTH cro/C1-type" evidence="1">
    <location>
        <begin position="76"/>
        <end position="129"/>
    </location>
</feature>